<dbReference type="Proteomes" id="UP000299102">
    <property type="component" value="Unassembled WGS sequence"/>
</dbReference>
<name>A0A4C1WMJ7_EUMVA</name>
<sequence>MGLIKYYVKSRHFRVAYIHAYIPATLDNSLRGAAGRRVHSPQRVLTTPVKKTLRKQPKEQSKRKQWSAAGAARDTCQSRGSPQQQRGPSFSPETVPIAAVTLVGAGRQVVPVKPFRRRRLLRVRFLPSLHTPPRSQTVSLTDCGVSSDRISRKVRRHANLRSVLRGGAGRRPTRAAAPGALRRRPARAQTDCNIEGYTIRKASFGMKDRLLLAIGRMFSTPVSCSTHTC</sequence>
<feature type="compositionally biased region" description="Polar residues" evidence="1">
    <location>
        <begin position="75"/>
        <end position="92"/>
    </location>
</feature>
<proteinExistence type="predicted"/>
<dbReference type="EMBL" id="BGZK01000582">
    <property type="protein sequence ID" value="GBP51529.1"/>
    <property type="molecule type" value="Genomic_DNA"/>
</dbReference>
<dbReference type="AlphaFoldDB" id="A0A4C1WMJ7"/>
<organism evidence="2 3">
    <name type="scientific">Eumeta variegata</name>
    <name type="common">Bagworm moth</name>
    <name type="synonym">Eumeta japonica</name>
    <dbReference type="NCBI Taxonomy" id="151549"/>
    <lineage>
        <taxon>Eukaryota</taxon>
        <taxon>Metazoa</taxon>
        <taxon>Ecdysozoa</taxon>
        <taxon>Arthropoda</taxon>
        <taxon>Hexapoda</taxon>
        <taxon>Insecta</taxon>
        <taxon>Pterygota</taxon>
        <taxon>Neoptera</taxon>
        <taxon>Endopterygota</taxon>
        <taxon>Lepidoptera</taxon>
        <taxon>Glossata</taxon>
        <taxon>Ditrysia</taxon>
        <taxon>Tineoidea</taxon>
        <taxon>Psychidae</taxon>
        <taxon>Oiketicinae</taxon>
        <taxon>Eumeta</taxon>
    </lineage>
</organism>
<evidence type="ECO:0000313" key="3">
    <source>
        <dbReference type="Proteomes" id="UP000299102"/>
    </source>
</evidence>
<comment type="caution">
    <text evidence="2">The sequence shown here is derived from an EMBL/GenBank/DDBJ whole genome shotgun (WGS) entry which is preliminary data.</text>
</comment>
<accession>A0A4C1WMJ7</accession>
<keyword evidence="3" id="KW-1185">Reference proteome</keyword>
<reference evidence="2 3" key="1">
    <citation type="journal article" date="2019" name="Commun. Biol.">
        <title>The bagworm genome reveals a unique fibroin gene that provides high tensile strength.</title>
        <authorList>
            <person name="Kono N."/>
            <person name="Nakamura H."/>
            <person name="Ohtoshi R."/>
            <person name="Tomita M."/>
            <person name="Numata K."/>
            <person name="Arakawa K."/>
        </authorList>
    </citation>
    <scope>NUCLEOTIDE SEQUENCE [LARGE SCALE GENOMIC DNA]</scope>
</reference>
<evidence type="ECO:0000313" key="2">
    <source>
        <dbReference type="EMBL" id="GBP51529.1"/>
    </source>
</evidence>
<feature type="region of interest" description="Disordered" evidence="1">
    <location>
        <begin position="51"/>
        <end position="92"/>
    </location>
</feature>
<evidence type="ECO:0000256" key="1">
    <source>
        <dbReference type="SAM" id="MobiDB-lite"/>
    </source>
</evidence>
<gene>
    <name evidence="2" type="ORF">EVAR_44505_1</name>
</gene>
<protein>
    <submittedName>
        <fullName evidence="2">Uncharacterized protein</fullName>
    </submittedName>
</protein>